<dbReference type="OrthoDB" id="9802097at2"/>
<feature type="binding site" evidence="2">
    <location>
        <position position="117"/>
    </location>
    <ligand>
        <name>Mg(2+)</name>
        <dbReference type="ChEBI" id="CHEBI:18420"/>
    </ligand>
</feature>
<feature type="binding site" evidence="2">
    <location>
        <position position="52"/>
    </location>
    <ligand>
        <name>ATP</name>
        <dbReference type="ChEBI" id="CHEBI:30616"/>
    </ligand>
</feature>
<dbReference type="PANTHER" id="PTHR43210">
    <property type="entry name" value="DETHIOBIOTIN SYNTHETASE"/>
    <property type="match status" value="1"/>
</dbReference>
<keyword evidence="4" id="KW-1185">Reference proteome</keyword>
<name>A0A8G2CHD6_ACIRU</name>
<dbReference type="Proteomes" id="UP000186308">
    <property type="component" value="Unassembled WGS sequence"/>
</dbReference>
<feature type="binding site" evidence="2">
    <location>
        <position position="41"/>
    </location>
    <ligand>
        <name>substrate</name>
    </ligand>
</feature>
<comment type="cofactor">
    <cofactor evidence="2">
        <name>Mg(2+)</name>
        <dbReference type="ChEBI" id="CHEBI:18420"/>
    </cofactor>
</comment>
<dbReference type="GO" id="GO:0000287">
    <property type="term" value="F:magnesium ion binding"/>
    <property type="evidence" value="ECO:0007669"/>
    <property type="project" value="UniProtKB-UniRule"/>
</dbReference>
<dbReference type="RefSeq" id="WP_029313885.1">
    <property type="nucleotide sequence ID" value="NZ_FTNE01000001.1"/>
</dbReference>
<keyword evidence="1 2" id="KW-0093">Biotin biosynthesis</keyword>
<keyword evidence="2" id="KW-0963">Cytoplasm</keyword>
<comment type="caution">
    <text evidence="3">The sequence shown here is derived from an EMBL/GenBank/DDBJ whole genome shotgun (WGS) entry which is preliminary data.</text>
</comment>
<feature type="binding site" evidence="2">
    <location>
        <position position="52"/>
    </location>
    <ligand>
        <name>Mg(2+)</name>
        <dbReference type="ChEBI" id="CHEBI:18420"/>
    </ligand>
</feature>
<dbReference type="SUPFAM" id="SSF52540">
    <property type="entry name" value="P-loop containing nucleoside triphosphate hydrolases"/>
    <property type="match status" value="1"/>
</dbReference>
<gene>
    <name evidence="2" type="primary">bioD</name>
    <name evidence="3" type="ORF">SAMN05421828_10165</name>
</gene>
<dbReference type="Gene3D" id="3.40.50.300">
    <property type="entry name" value="P-loop containing nucleotide triphosphate hydrolases"/>
    <property type="match status" value="1"/>
</dbReference>
<dbReference type="HAMAP" id="MF_00336">
    <property type="entry name" value="BioD"/>
    <property type="match status" value="1"/>
</dbReference>
<comment type="caution">
    <text evidence="2">Lacks conserved residue(s) required for the propagation of feature annotation.</text>
</comment>
<keyword evidence="2" id="KW-0479">Metal-binding</keyword>
<dbReference type="UniPathway" id="UPA00078">
    <property type="reaction ID" value="UER00161"/>
</dbReference>
<comment type="subunit">
    <text evidence="2">Homodimer.</text>
</comment>
<dbReference type="InterPro" id="IPR027417">
    <property type="entry name" value="P-loop_NTPase"/>
</dbReference>
<dbReference type="GO" id="GO:0004141">
    <property type="term" value="F:dethiobiotin synthase activity"/>
    <property type="evidence" value="ECO:0007669"/>
    <property type="project" value="UniProtKB-UniRule"/>
</dbReference>
<keyword evidence="2" id="KW-0067">ATP-binding</keyword>
<dbReference type="NCBIfam" id="TIGR00347">
    <property type="entry name" value="bioD"/>
    <property type="match status" value="1"/>
</dbReference>
<evidence type="ECO:0000256" key="2">
    <source>
        <dbReference type="HAMAP-Rule" id="MF_00336"/>
    </source>
</evidence>
<dbReference type="AlphaFoldDB" id="A0A8G2CHD6"/>
<proteinExistence type="inferred from homology"/>
<dbReference type="CDD" id="cd03109">
    <property type="entry name" value="DTBS"/>
    <property type="match status" value="1"/>
</dbReference>
<dbReference type="PIRSF" id="PIRSF006755">
    <property type="entry name" value="DTB_synth"/>
    <property type="match status" value="1"/>
</dbReference>
<evidence type="ECO:0000313" key="4">
    <source>
        <dbReference type="Proteomes" id="UP000186308"/>
    </source>
</evidence>
<reference evidence="3 4" key="1">
    <citation type="submission" date="2017-01" db="EMBL/GenBank/DDBJ databases">
        <authorList>
            <person name="Varghese N."/>
            <person name="Submissions S."/>
        </authorList>
    </citation>
    <scope>NUCLEOTIDE SEQUENCE [LARGE SCALE GENOMIC DNA]</scope>
    <source>
        <strain evidence="3 4">ATCC 35905</strain>
    </source>
</reference>
<feature type="binding site" evidence="2">
    <location>
        <begin position="117"/>
        <end position="120"/>
    </location>
    <ligand>
        <name>ATP</name>
        <dbReference type="ChEBI" id="CHEBI:30616"/>
    </ligand>
</feature>
<dbReference type="GO" id="GO:0009102">
    <property type="term" value="P:biotin biosynthetic process"/>
    <property type="evidence" value="ECO:0007669"/>
    <property type="project" value="UniProtKB-UniRule"/>
</dbReference>
<dbReference type="GO" id="GO:0005829">
    <property type="term" value="C:cytosol"/>
    <property type="evidence" value="ECO:0007669"/>
    <property type="project" value="TreeGrafter"/>
</dbReference>
<feature type="binding site" evidence="2">
    <location>
        <begin position="12"/>
        <end position="17"/>
    </location>
    <ligand>
        <name>ATP</name>
        <dbReference type="ChEBI" id="CHEBI:30616"/>
    </ligand>
</feature>
<dbReference type="Pfam" id="PF13500">
    <property type="entry name" value="AAA_26"/>
    <property type="match status" value="1"/>
</dbReference>
<dbReference type="EMBL" id="FTNE01000001">
    <property type="protein sequence ID" value="SIQ04436.1"/>
    <property type="molecule type" value="Genomic_DNA"/>
</dbReference>
<sequence length="216" mass="22874">MTQLFITGTGTDIGKTHIAAAMLRHWRGQGIKAWALKPVASGYQPARSAASDAGTLLAAMGQMTSDAVVAKISPWRFPDPLSPDMAAARAGKTIPFDALLAFCRTEMSQSAAPLLIEGVGGAMVPLDDRHTVRDWMAELGLPAIIVAGGYLGAISHTLCTIEALRARNIPIAMVVLNPIGDLPVPPAETMAALIRHGAGPVTIFDTQDWRDWLVSL</sequence>
<comment type="pathway">
    <text evidence="2">Cofactor biosynthesis; biotin biosynthesis; biotin from 7,8-diaminononanoate: step 1/2.</text>
</comment>
<comment type="function">
    <text evidence="2">Catalyzes a mechanistically unusual reaction, the ATP-dependent insertion of CO2 between the N7 and N8 nitrogen atoms of 7,8-diaminopelargonic acid (DAPA, also called 7,8-diammoniononanoate) to form a ureido ring.</text>
</comment>
<accession>A0A8G2CHD6</accession>
<keyword evidence="2" id="KW-0460">Magnesium</keyword>
<comment type="catalytic activity">
    <reaction evidence="2">
        <text>(7R,8S)-7,8-diammoniononanoate + CO2 + ATP = (4R,5S)-dethiobiotin + ADP + phosphate + 3 H(+)</text>
        <dbReference type="Rhea" id="RHEA:15805"/>
        <dbReference type="ChEBI" id="CHEBI:15378"/>
        <dbReference type="ChEBI" id="CHEBI:16526"/>
        <dbReference type="ChEBI" id="CHEBI:30616"/>
        <dbReference type="ChEBI" id="CHEBI:43474"/>
        <dbReference type="ChEBI" id="CHEBI:149469"/>
        <dbReference type="ChEBI" id="CHEBI:149473"/>
        <dbReference type="ChEBI" id="CHEBI:456216"/>
        <dbReference type="EC" id="6.3.3.3"/>
    </reaction>
</comment>
<dbReference type="InterPro" id="IPR004472">
    <property type="entry name" value="DTB_synth_BioD"/>
</dbReference>
<comment type="subcellular location">
    <subcellularLocation>
        <location evidence="2">Cytoplasm</location>
    </subcellularLocation>
</comment>
<protein>
    <recommendedName>
        <fullName evidence="2">ATP-dependent dethiobiotin synthetase BioD</fullName>
        <ecNumber evidence="2">6.3.3.3</ecNumber>
    </recommendedName>
    <alternativeName>
        <fullName evidence="2">DTB synthetase</fullName>
        <shortName evidence="2">DTBS</shortName>
    </alternativeName>
    <alternativeName>
        <fullName evidence="2">Dethiobiotin synthase</fullName>
    </alternativeName>
</protein>
<dbReference type="EC" id="6.3.3.3" evidence="2"/>
<comment type="similarity">
    <text evidence="2">Belongs to the dethiobiotin synthetase family.</text>
</comment>
<feature type="active site" evidence="2">
    <location>
        <position position="37"/>
    </location>
</feature>
<dbReference type="GO" id="GO:0005524">
    <property type="term" value="F:ATP binding"/>
    <property type="evidence" value="ECO:0007669"/>
    <property type="project" value="UniProtKB-UniRule"/>
</dbReference>
<evidence type="ECO:0000313" key="3">
    <source>
        <dbReference type="EMBL" id="SIQ04436.1"/>
    </source>
</evidence>
<evidence type="ECO:0000256" key="1">
    <source>
        <dbReference type="ARBA" id="ARBA00022756"/>
    </source>
</evidence>
<keyword evidence="2" id="KW-0547">Nucleotide-binding</keyword>
<dbReference type="PANTHER" id="PTHR43210:SF5">
    <property type="entry name" value="DETHIOBIOTIN SYNTHETASE"/>
    <property type="match status" value="1"/>
</dbReference>
<organism evidence="3 4">
    <name type="scientific">Acidiphilium rubrum</name>
    <dbReference type="NCBI Taxonomy" id="526"/>
    <lineage>
        <taxon>Bacteria</taxon>
        <taxon>Pseudomonadati</taxon>
        <taxon>Pseudomonadota</taxon>
        <taxon>Alphaproteobacteria</taxon>
        <taxon>Acetobacterales</taxon>
        <taxon>Acidocellaceae</taxon>
        <taxon>Acidiphilium</taxon>
    </lineage>
</organism>
<keyword evidence="2" id="KW-0436">Ligase</keyword>
<feature type="binding site" evidence="2">
    <location>
        <position position="16"/>
    </location>
    <ligand>
        <name>Mg(2+)</name>
        <dbReference type="ChEBI" id="CHEBI:18420"/>
    </ligand>
</feature>